<dbReference type="Proteomes" id="UP001146120">
    <property type="component" value="Unassembled WGS sequence"/>
</dbReference>
<dbReference type="EMBL" id="DAKRPA010000162">
    <property type="protein sequence ID" value="DAZ96618.1"/>
    <property type="molecule type" value="Genomic_DNA"/>
</dbReference>
<accession>A0AAV2YS62</accession>
<name>A0AAV2YS62_9STRA</name>
<sequence>MIMFLRANRDMWGAPTLIGFVDGDVDG</sequence>
<evidence type="ECO:0000313" key="2">
    <source>
        <dbReference type="Proteomes" id="UP001146120"/>
    </source>
</evidence>
<protein>
    <submittedName>
        <fullName evidence="1">Uncharacterized protein</fullName>
    </submittedName>
</protein>
<keyword evidence="2" id="KW-1185">Reference proteome</keyword>
<organism evidence="1 2">
    <name type="scientific">Lagenidium giganteum</name>
    <dbReference type="NCBI Taxonomy" id="4803"/>
    <lineage>
        <taxon>Eukaryota</taxon>
        <taxon>Sar</taxon>
        <taxon>Stramenopiles</taxon>
        <taxon>Oomycota</taxon>
        <taxon>Peronosporomycetes</taxon>
        <taxon>Pythiales</taxon>
        <taxon>Pythiaceae</taxon>
    </lineage>
</organism>
<gene>
    <name evidence="1" type="ORF">N0F65_000184</name>
</gene>
<evidence type="ECO:0000313" key="1">
    <source>
        <dbReference type="EMBL" id="DAZ96618.1"/>
    </source>
</evidence>
<comment type="caution">
    <text evidence="1">The sequence shown here is derived from an EMBL/GenBank/DDBJ whole genome shotgun (WGS) entry which is preliminary data.</text>
</comment>
<reference evidence="1" key="1">
    <citation type="submission" date="2022-11" db="EMBL/GenBank/DDBJ databases">
        <authorList>
            <person name="Morgan W.R."/>
            <person name="Tartar A."/>
        </authorList>
    </citation>
    <scope>NUCLEOTIDE SEQUENCE</scope>
    <source>
        <strain evidence="1">ARSEF 373</strain>
    </source>
</reference>
<dbReference type="AlphaFoldDB" id="A0AAV2YS62"/>
<proteinExistence type="predicted"/>
<reference evidence="1" key="2">
    <citation type="journal article" date="2023" name="Microbiol Resour">
        <title>Decontamination and Annotation of the Draft Genome Sequence of the Oomycete Lagenidium giganteum ARSEF 373.</title>
        <authorList>
            <person name="Morgan W.R."/>
            <person name="Tartar A."/>
        </authorList>
    </citation>
    <scope>NUCLEOTIDE SEQUENCE</scope>
    <source>
        <strain evidence="1">ARSEF 373</strain>
    </source>
</reference>